<evidence type="ECO:0000313" key="8">
    <source>
        <dbReference type="Proteomes" id="UP000217221"/>
    </source>
</evidence>
<dbReference type="SUPFAM" id="SSF51306">
    <property type="entry name" value="LexA/Signal peptidase"/>
    <property type="match status" value="1"/>
</dbReference>
<feature type="domain" description="Peptidase S26" evidence="6">
    <location>
        <begin position="5"/>
        <end position="65"/>
    </location>
</feature>
<dbReference type="InterPro" id="IPR019756">
    <property type="entry name" value="Pept_S26A_signal_pept_1_Ser-AS"/>
</dbReference>
<accession>A0A249LHJ3</accession>
<dbReference type="InterPro" id="IPR000223">
    <property type="entry name" value="Pept_S26A_signal_pept_1"/>
</dbReference>
<dbReference type="Proteomes" id="UP000217221">
    <property type="component" value="Chromosome"/>
</dbReference>
<comment type="subcellular location">
    <subcellularLocation>
        <location evidence="1">Cell membrane</location>
        <topology evidence="1">Single-pass type II membrane protein</topology>
    </subcellularLocation>
</comment>
<protein>
    <submittedName>
        <fullName evidence="7">Nickel-type superoxide dismutase maturation protease</fullName>
    </submittedName>
</protein>
<dbReference type="InterPro" id="IPR014124">
    <property type="entry name" value="Pept_S26A_Sod_Ni_maturase"/>
</dbReference>
<dbReference type="PROSITE" id="PS00501">
    <property type="entry name" value="SPASE_I_1"/>
    <property type="match status" value="1"/>
</dbReference>
<feature type="active site" evidence="5">
    <location>
        <position position="15"/>
    </location>
</feature>
<evidence type="ECO:0000259" key="6">
    <source>
        <dbReference type="Pfam" id="PF10502"/>
    </source>
</evidence>
<keyword evidence="3 7" id="KW-0645">Protease</keyword>
<dbReference type="GO" id="GO:0004252">
    <property type="term" value="F:serine-type endopeptidase activity"/>
    <property type="evidence" value="ECO:0007669"/>
    <property type="project" value="InterPro"/>
</dbReference>
<dbReference type="Pfam" id="PF10502">
    <property type="entry name" value="Peptidase_S26"/>
    <property type="match status" value="2"/>
</dbReference>
<reference evidence="7 8" key="1">
    <citation type="submission" date="2016-07" db="EMBL/GenBank/DDBJ databases">
        <title>High microdiversification within the ubiquitous acI lineage of Actinobacteria.</title>
        <authorList>
            <person name="Neuenschwander S.M."/>
            <person name="Salcher M."/>
            <person name="Ghai R."/>
            <person name="Pernthaler J."/>
        </authorList>
    </citation>
    <scope>NUCLEOTIDE SEQUENCE [LARGE SCALE GENOMIC DNA]</scope>
    <source>
        <strain evidence="7">MMS-VB-114</strain>
    </source>
</reference>
<evidence type="ECO:0000256" key="4">
    <source>
        <dbReference type="ARBA" id="ARBA00022801"/>
    </source>
</evidence>
<evidence type="ECO:0000256" key="1">
    <source>
        <dbReference type="ARBA" id="ARBA00004401"/>
    </source>
</evidence>
<feature type="domain" description="Peptidase S26" evidence="6">
    <location>
        <begin position="66"/>
        <end position="101"/>
    </location>
</feature>
<organism evidence="7 8">
    <name type="scientific">Candidatus Planktophila limnetica</name>
    <dbReference type="NCBI Taxonomy" id="573600"/>
    <lineage>
        <taxon>Bacteria</taxon>
        <taxon>Bacillati</taxon>
        <taxon>Actinomycetota</taxon>
        <taxon>Actinomycetes</taxon>
        <taxon>Candidatus Nanopelagicales</taxon>
        <taxon>Candidatus Nanopelagicaceae</taxon>
        <taxon>Candidatus Planktophila</taxon>
    </lineage>
</organism>
<dbReference type="AlphaFoldDB" id="A0A249LHJ3"/>
<dbReference type="InterPro" id="IPR019533">
    <property type="entry name" value="Peptidase_S26"/>
</dbReference>
<dbReference type="NCBIfam" id="TIGR02754">
    <property type="entry name" value="sod_Ni_protease"/>
    <property type="match status" value="1"/>
</dbReference>
<dbReference type="Gene3D" id="2.10.109.10">
    <property type="entry name" value="Umud Fragment, subunit A"/>
    <property type="match status" value="1"/>
</dbReference>
<feature type="active site" evidence="5">
    <location>
        <position position="60"/>
    </location>
</feature>
<dbReference type="GO" id="GO:0005886">
    <property type="term" value="C:plasma membrane"/>
    <property type="evidence" value="ECO:0007669"/>
    <property type="project" value="UniProtKB-SubCell"/>
</dbReference>
<sequence>MFVSRFGTVRVSGQSMAPTFNDGDWLLVWYAQRMQIHVGQLVVLRRPLDARAEAASLFIKRIAGINESFVTVHGDNKNASTDSRQWGDIPREEIIGRVIGRYHRGKVSG</sequence>
<dbReference type="InterPro" id="IPR036286">
    <property type="entry name" value="LexA/Signal_pep-like_sf"/>
</dbReference>
<evidence type="ECO:0000256" key="3">
    <source>
        <dbReference type="ARBA" id="ARBA00022670"/>
    </source>
</evidence>
<keyword evidence="8" id="KW-1185">Reference proteome</keyword>
<name>A0A249LHJ3_9ACTN</name>
<dbReference type="KEGG" id="plim:PHILAsVB114_06030"/>
<evidence type="ECO:0000256" key="2">
    <source>
        <dbReference type="ARBA" id="ARBA00009370"/>
    </source>
</evidence>
<keyword evidence="4" id="KW-0378">Hydrolase</keyword>
<dbReference type="GO" id="GO:0006465">
    <property type="term" value="P:signal peptide processing"/>
    <property type="evidence" value="ECO:0007669"/>
    <property type="project" value="InterPro"/>
</dbReference>
<evidence type="ECO:0000256" key="5">
    <source>
        <dbReference type="PIRSR" id="PIRSR600223-1"/>
    </source>
</evidence>
<dbReference type="PANTHER" id="PTHR43390:SF1">
    <property type="entry name" value="CHLOROPLAST PROCESSING PEPTIDASE"/>
    <property type="match status" value="1"/>
</dbReference>
<dbReference type="CDD" id="cd06530">
    <property type="entry name" value="S26_SPase_I"/>
    <property type="match status" value="1"/>
</dbReference>
<proteinExistence type="inferred from homology"/>
<comment type="similarity">
    <text evidence="2">Belongs to the peptidase S26 family.</text>
</comment>
<dbReference type="PANTHER" id="PTHR43390">
    <property type="entry name" value="SIGNAL PEPTIDASE I"/>
    <property type="match status" value="1"/>
</dbReference>
<evidence type="ECO:0000313" key="7">
    <source>
        <dbReference type="EMBL" id="ASY28404.1"/>
    </source>
</evidence>
<gene>
    <name evidence="7" type="ORF">PHILAsVB114_06030</name>
</gene>
<dbReference type="EMBL" id="CP016782">
    <property type="protein sequence ID" value="ASY28404.1"/>
    <property type="molecule type" value="Genomic_DNA"/>
</dbReference>